<dbReference type="Proteomes" id="UP000188879">
    <property type="component" value="Unassembled WGS sequence"/>
</dbReference>
<evidence type="ECO:0000313" key="2">
    <source>
        <dbReference type="EMBL" id="ONG55871.1"/>
    </source>
</evidence>
<organism evidence="2 3">
    <name type="scientific">Teichococcus deserti</name>
    <dbReference type="NCBI Taxonomy" id="1817963"/>
    <lineage>
        <taxon>Bacteria</taxon>
        <taxon>Pseudomonadati</taxon>
        <taxon>Pseudomonadota</taxon>
        <taxon>Alphaproteobacteria</taxon>
        <taxon>Acetobacterales</taxon>
        <taxon>Roseomonadaceae</taxon>
        <taxon>Roseomonas</taxon>
    </lineage>
</organism>
<sequence>MMIVRWLPAAALVAFGLTGPVFAQAAAQDQPQAVRAAVTDHVAASVAVLDLLTGAVLARFETGGPGGLRPGAAPGQLSLAQGPAGRVDVVDLGLGVESHGDHADLAISPPRLLPRVAEGPKPSHVLGGNGRLASFFDGDGSIVLAQDGQTRRLSANVAHHGLAYPFLASEGPRLLVSHAASPGARPGGVVLLDEAGAELARRDDCPRLHGEAQSNRVIGLGCGDGVLLLDTRTQRFRKVAYPAGGEAGRMVRSLAGGADFHLFAGDFGPQAMTILDPDAGSFAVVELPARRLAFTLDPQRAAALFVLTEDGRIHRIDTLNGRIAASAAAVPRYSLEGGAAVARPRLSAAGGLLAVTDPARGRVLVLDAATLAPLREIALGGAPLNVLALAASGERH</sequence>
<feature type="chain" id="PRO_5012437465" evidence="1">
    <location>
        <begin position="26"/>
        <end position="396"/>
    </location>
</feature>
<dbReference type="SUPFAM" id="SSF50969">
    <property type="entry name" value="YVTN repeat-like/Quinoprotein amine dehydrogenase"/>
    <property type="match status" value="1"/>
</dbReference>
<proteinExistence type="predicted"/>
<dbReference type="AlphaFoldDB" id="A0A1V2H546"/>
<evidence type="ECO:0000256" key="1">
    <source>
        <dbReference type="SAM" id="SignalP"/>
    </source>
</evidence>
<dbReference type="Gene3D" id="2.130.10.10">
    <property type="entry name" value="YVTN repeat-like/Quinoprotein amine dehydrogenase"/>
    <property type="match status" value="1"/>
</dbReference>
<feature type="signal peptide" evidence="1">
    <location>
        <begin position="1"/>
        <end position="25"/>
    </location>
</feature>
<keyword evidence="3" id="KW-1185">Reference proteome</keyword>
<accession>A0A1V2H546</accession>
<comment type="caution">
    <text evidence="2">The sequence shown here is derived from an EMBL/GenBank/DDBJ whole genome shotgun (WGS) entry which is preliminary data.</text>
</comment>
<keyword evidence="1" id="KW-0732">Signal</keyword>
<dbReference type="EMBL" id="MLCO01000062">
    <property type="protein sequence ID" value="ONG55871.1"/>
    <property type="molecule type" value="Genomic_DNA"/>
</dbReference>
<dbReference type="InterPro" id="IPR011044">
    <property type="entry name" value="Quino_amine_DH_bsu"/>
</dbReference>
<protein>
    <submittedName>
        <fullName evidence="2">Uncharacterized protein</fullName>
    </submittedName>
</protein>
<name>A0A1V2H546_9PROT</name>
<dbReference type="InterPro" id="IPR015943">
    <property type="entry name" value="WD40/YVTN_repeat-like_dom_sf"/>
</dbReference>
<evidence type="ECO:0000313" key="3">
    <source>
        <dbReference type="Proteomes" id="UP000188879"/>
    </source>
</evidence>
<reference evidence="2 3" key="1">
    <citation type="submission" date="2016-10" db="EMBL/GenBank/DDBJ databases">
        <title>Draft Genome sequence of Roseomonas sp. strain M3.</title>
        <authorList>
            <person name="Subhash Y."/>
            <person name="Lee S."/>
        </authorList>
    </citation>
    <scope>NUCLEOTIDE SEQUENCE [LARGE SCALE GENOMIC DNA]</scope>
    <source>
        <strain evidence="2 3">M3</strain>
    </source>
</reference>
<gene>
    <name evidence="2" type="ORF">BKE38_07995</name>
</gene>